<evidence type="ECO:0000259" key="11">
    <source>
        <dbReference type="PROSITE" id="PS50011"/>
    </source>
</evidence>
<evidence type="ECO:0000313" key="13">
    <source>
        <dbReference type="Proteomes" id="UP001251528"/>
    </source>
</evidence>
<dbReference type="CDD" id="cd13980">
    <property type="entry name" value="STKc_Vps15"/>
    <property type="match status" value="1"/>
</dbReference>
<keyword evidence="2" id="KW-0723">Serine/threonine-protein kinase</keyword>
<dbReference type="Gene3D" id="2.130.10.10">
    <property type="entry name" value="YVTN repeat-like/Quinoprotein amine dehydrogenase"/>
    <property type="match status" value="2"/>
</dbReference>
<protein>
    <recommendedName>
        <fullName evidence="1">non-specific serine/threonine protein kinase</fullName>
        <ecNumber evidence="1">2.7.11.1</ecNumber>
    </recommendedName>
</protein>
<sequence length="1545" mass="172135">MGQGFSLATPSAGSAGIDIPQLQDVQYERSIGNARFMKSIRGRHEHGVMLVKVLLKPYAEVNLDHYKRKLLKERKILADIPNALAFQRIIETETNGYLVRQFQYSSLYDRLSTRPFLEDIEKKWLAFQLLCSLRDCHARDIYHGDIKAQNVLVTSWNWLYLTDFSSAYKPVLLPDDNPGDFSYFFDTSGRRTCYVAPERFHASGDGPPPKGKMTWAMDIFSVGCVIAQLFLESEIFSLAQLFKYKRGEYDPVITHLSVISDKDVRDMIAHMIQLDPEKRYSAEQYLEFGKGKVFPSYFYNFLHQYMELITDPSSGNSPMSGSQRNLGESDDRIDRVYYDFDKISYFLGYQSEKSVSESSTPTARLGLGHFPVRLSIPNHQHTVSAALEPPEDDGTLIFLTLIVSSMRTTARASSRVRACDVLLAFAERLTDEAKLDRVLPYLMTLLKKEESDVVVVAAIRTITQLLQLVRMPTPINSHLLVEYVLPRLELALGSRPRVASSLVRATYASCIGSLASTAQRFLEIASSLRADGSMPIADPEVEPGAEAGANFESVFDNAGRELFEILESHTKQLVEDPDVYVRRAFLASVPELCMFFQEHSNDILLTHLNTYLNDRDWTLKCAFFDTVVGIATFIGSTSLEEFMLPLMVQALTDTEESVVQAALHSMAQLAGLGLLSKPKIWELVDLIGRCTMHPNIWIREAAADFLSQSAKFLDIADVRCILLPLIIPYMKIDTVVELDELSLLDLLKKPLTRAVFDQAMTWANQTDRGAFWKPLQKVRSLALGSSNTRSSKDLKATSMSKIVRNDEDEQWLSKLRNLGLKSEDELKLLALREFIWRLSKAKSRDHEAGDLSTQTGLVSLQELGVIPQTVFFNDAPLRDPSITPDLDSPARPYTIADALLDASMTIDDTISKRRKATAFHTHTHRVQSVGPRPSASRRLLSPEGSTRASSRHSRKESSDNRVVGTGEGEDDVSTNDGTYSARSAMRHQSSALSLLDRKDGNKSMAETSTSGTNALGQVEGPFASPGAPESPTPAHTRENENNDSVSKQVKHSYEGTDPNIRRMLDQMYLDNFPRDVLEFGPMVQSISRSKARAAASAQPGDDHWRPEGHLVATFGEHKGPINRLVASPDHVFFITGGSDGCVRVWDTARLERNITHRSRQTHKHADGARLLALCFVENSHCFVSCASDGSVHVVKVDTVSASGVIRYGKLRIVREYHLPDGEFAVWCEHFRQESNSVLLLATNRSRIVGIELRTMTVLYSLENPIHHGAPTCFCVDRKRNWVCVGTSHGVVDLWDLRFKMRLRGWGVPGKGAIYRMCIHPTKGRGKWICISGGTGQGEVTVWDLEKTACREIYRTGGSKDGPKGYSAWDVDEDKPEGMLGRFATNLENNETVNADRGVRAMVAGTGTAEDSRDVRHAFIVTGGSDKKLHFWDISRIENSRIFSGLPPDEQQPTYTASHPTAGLTLNTEKAHRHTSSGNVPAEGTAGGSSRGKSSSGRPPRSTVISLQQQQLLQSHLDAITDVVVLEYPYTMSVSVDRSGVVFVFQ</sequence>
<keyword evidence="8" id="KW-0067">ATP-binding</keyword>
<dbReference type="InterPro" id="IPR045162">
    <property type="entry name" value="Vps15-like"/>
</dbReference>
<dbReference type="GO" id="GO:0034272">
    <property type="term" value="C:phosphatidylinositol 3-kinase complex, class III, type II"/>
    <property type="evidence" value="ECO:0007669"/>
    <property type="project" value="TreeGrafter"/>
</dbReference>
<evidence type="ECO:0000256" key="7">
    <source>
        <dbReference type="ARBA" id="ARBA00022777"/>
    </source>
</evidence>
<feature type="compositionally biased region" description="Polar residues" evidence="10">
    <location>
        <begin position="974"/>
        <end position="992"/>
    </location>
</feature>
<dbReference type="InterPro" id="IPR055231">
    <property type="entry name" value="2AA_helical"/>
</dbReference>
<dbReference type="Pfam" id="PF00069">
    <property type="entry name" value="Pkinase"/>
    <property type="match status" value="1"/>
</dbReference>
<dbReference type="PROSITE" id="PS50011">
    <property type="entry name" value="PROTEIN_KINASE_DOM"/>
    <property type="match status" value="1"/>
</dbReference>
<dbReference type="SUPFAM" id="SSF48371">
    <property type="entry name" value="ARM repeat"/>
    <property type="match status" value="1"/>
</dbReference>
<dbReference type="InterPro" id="IPR001680">
    <property type="entry name" value="WD40_rpt"/>
</dbReference>
<feature type="compositionally biased region" description="Polar residues" evidence="10">
    <location>
        <begin position="1004"/>
        <end position="1015"/>
    </location>
</feature>
<dbReference type="InterPro" id="IPR016024">
    <property type="entry name" value="ARM-type_fold"/>
</dbReference>
<dbReference type="EC" id="2.7.11.1" evidence="1"/>
<dbReference type="SMART" id="SM00320">
    <property type="entry name" value="WD40"/>
    <property type="match status" value="6"/>
</dbReference>
<feature type="region of interest" description="Disordered" evidence="10">
    <location>
        <begin position="1468"/>
        <end position="1506"/>
    </location>
</feature>
<dbReference type="SUPFAM" id="SSF56112">
    <property type="entry name" value="Protein kinase-like (PK-like)"/>
    <property type="match status" value="1"/>
</dbReference>
<dbReference type="EMBL" id="JASWJB010000122">
    <property type="protein sequence ID" value="KAK2595944.1"/>
    <property type="molecule type" value="Genomic_DNA"/>
</dbReference>
<feature type="compositionally biased region" description="Basic residues" evidence="10">
    <location>
        <begin position="915"/>
        <end position="925"/>
    </location>
</feature>
<dbReference type="InterPro" id="IPR000719">
    <property type="entry name" value="Prot_kinase_dom"/>
</dbReference>
<evidence type="ECO:0000256" key="3">
    <source>
        <dbReference type="ARBA" id="ARBA00022574"/>
    </source>
</evidence>
<dbReference type="PANTHER" id="PTHR17583">
    <property type="entry name" value="PHOSPHOINOSITIDE 3-KINASE REGULATORY SUBUNIT 4"/>
    <property type="match status" value="1"/>
</dbReference>
<dbReference type="InterPro" id="IPR015943">
    <property type="entry name" value="WD40/YVTN_repeat-like_dom_sf"/>
</dbReference>
<dbReference type="SUPFAM" id="SSF50978">
    <property type="entry name" value="WD40 repeat-like"/>
    <property type="match status" value="1"/>
</dbReference>
<evidence type="ECO:0000256" key="9">
    <source>
        <dbReference type="PROSITE-ProRule" id="PRU00221"/>
    </source>
</evidence>
<keyword evidence="5" id="KW-0677">Repeat</keyword>
<evidence type="ECO:0000256" key="5">
    <source>
        <dbReference type="ARBA" id="ARBA00022737"/>
    </source>
</evidence>
<name>A0AAJ0G050_9HYPO</name>
<evidence type="ECO:0000313" key="12">
    <source>
        <dbReference type="EMBL" id="KAK2595944.1"/>
    </source>
</evidence>
<dbReference type="InterPro" id="IPR011989">
    <property type="entry name" value="ARM-like"/>
</dbReference>
<dbReference type="PROSITE" id="PS00108">
    <property type="entry name" value="PROTEIN_KINASE_ST"/>
    <property type="match status" value="1"/>
</dbReference>
<feature type="compositionally biased region" description="Low complexity" evidence="10">
    <location>
        <begin position="1490"/>
        <end position="1506"/>
    </location>
</feature>
<dbReference type="FunFam" id="1.10.510.10:FF:000497">
    <property type="entry name" value="Phosphoinositide 3-kinase regulatory subunit"/>
    <property type="match status" value="1"/>
</dbReference>
<comment type="caution">
    <text evidence="12">The sequence shown here is derived from an EMBL/GenBank/DDBJ whole genome shotgun (WGS) entry which is preliminary data.</text>
</comment>
<evidence type="ECO:0000256" key="1">
    <source>
        <dbReference type="ARBA" id="ARBA00012513"/>
    </source>
</evidence>
<proteinExistence type="predicted"/>
<dbReference type="GO" id="GO:0004674">
    <property type="term" value="F:protein serine/threonine kinase activity"/>
    <property type="evidence" value="ECO:0007669"/>
    <property type="project" value="UniProtKB-KW"/>
</dbReference>
<feature type="repeat" description="WD" evidence="9">
    <location>
        <begin position="1114"/>
        <end position="1155"/>
    </location>
</feature>
<dbReference type="Pfam" id="PF00400">
    <property type="entry name" value="WD40"/>
    <property type="match status" value="1"/>
</dbReference>
<feature type="domain" description="Protein kinase" evidence="11">
    <location>
        <begin position="25"/>
        <end position="306"/>
    </location>
</feature>
<keyword evidence="13" id="KW-1185">Reference proteome</keyword>
<dbReference type="Gene3D" id="1.10.510.10">
    <property type="entry name" value="Transferase(Phosphotransferase) domain 1"/>
    <property type="match status" value="1"/>
</dbReference>
<keyword evidence="7 12" id="KW-0418">Kinase</keyword>
<dbReference type="PANTHER" id="PTHR17583:SF0">
    <property type="entry name" value="PHOSPHOINOSITIDE 3-KINASE REGULATORY SUBUNIT 4"/>
    <property type="match status" value="1"/>
</dbReference>
<feature type="region of interest" description="Disordered" evidence="10">
    <location>
        <begin position="915"/>
        <end position="1058"/>
    </location>
</feature>
<evidence type="ECO:0000256" key="6">
    <source>
        <dbReference type="ARBA" id="ARBA00022741"/>
    </source>
</evidence>
<dbReference type="GO" id="GO:0016236">
    <property type="term" value="P:macroautophagy"/>
    <property type="evidence" value="ECO:0007669"/>
    <property type="project" value="InterPro"/>
</dbReference>
<dbReference type="Proteomes" id="UP001251528">
    <property type="component" value="Unassembled WGS sequence"/>
</dbReference>
<dbReference type="GO" id="GO:0071561">
    <property type="term" value="C:nucleus-vacuole junction"/>
    <property type="evidence" value="ECO:0007669"/>
    <property type="project" value="TreeGrafter"/>
</dbReference>
<dbReference type="PROSITE" id="PS50082">
    <property type="entry name" value="WD_REPEATS_2"/>
    <property type="match status" value="1"/>
</dbReference>
<dbReference type="GO" id="GO:0045324">
    <property type="term" value="P:late endosome to vacuole transport"/>
    <property type="evidence" value="ECO:0007669"/>
    <property type="project" value="InterPro"/>
</dbReference>
<dbReference type="GO" id="GO:0006623">
    <property type="term" value="P:protein targeting to vacuole"/>
    <property type="evidence" value="ECO:0007669"/>
    <property type="project" value="TreeGrafter"/>
</dbReference>
<accession>A0AAJ0G050</accession>
<evidence type="ECO:0000256" key="10">
    <source>
        <dbReference type="SAM" id="MobiDB-lite"/>
    </source>
</evidence>
<gene>
    <name evidence="12" type="primary">VPS15</name>
    <name evidence="12" type="ORF">QQS21_006539</name>
</gene>
<dbReference type="Pfam" id="PF22956">
    <property type="entry name" value="VPS15-like_hel"/>
    <property type="match status" value="1"/>
</dbReference>
<dbReference type="InterPro" id="IPR008271">
    <property type="entry name" value="Ser/Thr_kinase_AS"/>
</dbReference>
<dbReference type="GO" id="GO:0034271">
    <property type="term" value="C:phosphatidylinositol 3-kinase complex, class III, type I"/>
    <property type="evidence" value="ECO:0007669"/>
    <property type="project" value="TreeGrafter"/>
</dbReference>
<dbReference type="GO" id="GO:0005770">
    <property type="term" value="C:late endosome"/>
    <property type="evidence" value="ECO:0007669"/>
    <property type="project" value="TreeGrafter"/>
</dbReference>
<dbReference type="FunFam" id="2.130.10.10:FF:000652">
    <property type="entry name" value="Related to VPS15-ser/thr protein kinase"/>
    <property type="match status" value="1"/>
</dbReference>
<dbReference type="GO" id="GO:0005524">
    <property type="term" value="F:ATP binding"/>
    <property type="evidence" value="ECO:0007669"/>
    <property type="project" value="UniProtKB-KW"/>
</dbReference>
<reference evidence="12" key="1">
    <citation type="submission" date="2023-06" db="EMBL/GenBank/DDBJ databases">
        <title>Conoideocrella luteorostrata (Hypocreales: Clavicipitaceae), a potential biocontrol fungus for elongate hemlock scale in United States Christmas tree production areas.</title>
        <authorList>
            <person name="Barrett H."/>
            <person name="Lovett B."/>
            <person name="Macias A.M."/>
            <person name="Stajich J.E."/>
            <person name="Kasson M.T."/>
        </authorList>
    </citation>
    <scope>NUCLEOTIDE SEQUENCE</scope>
    <source>
        <strain evidence="12">ARSEF 14590</strain>
    </source>
</reference>
<dbReference type="Gene3D" id="1.25.10.10">
    <property type="entry name" value="Leucine-rich Repeat Variant"/>
    <property type="match status" value="1"/>
</dbReference>
<evidence type="ECO:0000256" key="8">
    <source>
        <dbReference type="ARBA" id="ARBA00022840"/>
    </source>
</evidence>
<keyword evidence="4 12" id="KW-0808">Transferase</keyword>
<dbReference type="SMART" id="SM00220">
    <property type="entry name" value="S_TKc"/>
    <property type="match status" value="1"/>
</dbReference>
<dbReference type="InterPro" id="IPR036322">
    <property type="entry name" value="WD40_repeat_dom_sf"/>
</dbReference>
<organism evidence="12 13">
    <name type="scientific">Conoideocrella luteorostrata</name>
    <dbReference type="NCBI Taxonomy" id="1105319"/>
    <lineage>
        <taxon>Eukaryota</taxon>
        <taxon>Fungi</taxon>
        <taxon>Dikarya</taxon>
        <taxon>Ascomycota</taxon>
        <taxon>Pezizomycotina</taxon>
        <taxon>Sordariomycetes</taxon>
        <taxon>Hypocreomycetidae</taxon>
        <taxon>Hypocreales</taxon>
        <taxon>Clavicipitaceae</taxon>
        <taxon>Conoideocrella</taxon>
    </lineage>
</organism>
<evidence type="ECO:0000256" key="4">
    <source>
        <dbReference type="ARBA" id="ARBA00022679"/>
    </source>
</evidence>
<evidence type="ECO:0000256" key="2">
    <source>
        <dbReference type="ARBA" id="ARBA00022527"/>
    </source>
</evidence>
<dbReference type="PROSITE" id="PS50294">
    <property type="entry name" value="WD_REPEATS_REGION"/>
    <property type="match status" value="1"/>
</dbReference>
<dbReference type="InterPro" id="IPR011009">
    <property type="entry name" value="Kinase-like_dom_sf"/>
</dbReference>
<keyword evidence="6" id="KW-0547">Nucleotide-binding</keyword>
<keyword evidence="3 9" id="KW-0853">WD repeat</keyword>